<dbReference type="Proteomes" id="UP001201812">
    <property type="component" value="Unassembled WGS sequence"/>
</dbReference>
<evidence type="ECO:0000256" key="1">
    <source>
        <dbReference type="SAM" id="MobiDB-lite"/>
    </source>
</evidence>
<dbReference type="EMBL" id="JAKKPZ010000060">
    <property type="protein sequence ID" value="KAI1705059.1"/>
    <property type="molecule type" value="Genomic_DNA"/>
</dbReference>
<evidence type="ECO:0000256" key="2">
    <source>
        <dbReference type="SAM" id="SignalP"/>
    </source>
</evidence>
<proteinExistence type="predicted"/>
<feature type="chain" id="PRO_5042280087" description="Secreted protein" evidence="2">
    <location>
        <begin position="28"/>
        <end position="140"/>
    </location>
</feature>
<gene>
    <name evidence="3" type="ORF">DdX_13813</name>
</gene>
<evidence type="ECO:0008006" key="5">
    <source>
        <dbReference type="Google" id="ProtNLM"/>
    </source>
</evidence>
<evidence type="ECO:0000313" key="4">
    <source>
        <dbReference type="Proteomes" id="UP001201812"/>
    </source>
</evidence>
<name>A0AAD4MST3_9BILA</name>
<keyword evidence="2" id="KW-0732">Signal</keyword>
<keyword evidence="4" id="KW-1185">Reference proteome</keyword>
<organism evidence="3 4">
    <name type="scientific">Ditylenchus destructor</name>
    <dbReference type="NCBI Taxonomy" id="166010"/>
    <lineage>
        <taxon>Eukaryota</taxon>
        <taxon>Metazoa</taxon>
        <taxon>Ecdysozoa</taxon>
        <taxon>Nematoda</taxon>
        <taxon>Chromadorea</taxon>
        <taxon>Rhabditida</taxon>
        <taxon>Tylenchina</taxon>
        <taxon>Tylenchomorpha</taxon>
        <taxon>Sphaerularioidea</taxon>
        <taxon>Anguinidae</taxon>
        <taxon>Anguininae</taxon>
        <taxon>Ditylenchus</taxon>
    </lineage>
</organism>
<dbReference type="AlphaFoldDB" id="A0AAD4MST3"/>
<feature type="compositionally biased region" description="Basic and acidic residues" evidence="1">
    <location>
        <begin position="92"/>
        <end position="103"/>
    </location>
</feature>
<feature type="region of interest" description="Disordered" evidence="1">
    <location>
        <begin position="48"/>
        <end position="140"/>
    </location>
</feature>
<comment type="caution">
    <text evidence="3">The sequence shown here is derived from an EMBL/GenBank/DDBJ whole genome shotgun (WGS) entry which is preliminary data.</text>
</comment>
<sequence length="140" mass="15161">MRSFLSIQLFLVATFVLILNIDKLVAPEGSDESDGGFNAYPDNVVVEPAHQDVYGREPKDNDSIIRVREPKKNGAPKQEKPHHAGDTVASTKRREATAAEKAAKNQPAKTPKVTPIDKHSHLLTETASGKAAGRRGPGDK</sequence>
<evidence type="ECO:0000313" key="3">
    <source>
        <dbReference type="EMBL" id="KAI1705059.1"/>
    </source>
</evidence>
<reference evidence="3" key="1">
    <citation type="submission" date="2022-01" db="EMBL/GenBank/DDBJ databases">
        <title>Genome Sequence Resource for Two Populations of Ditylenchus destructor, the Migratory Endoparasitic Phytonematode.</title>
        <authorList>
            <person name="Zhang H."/>
            <person name="Lin R."/>
            <person name="Xie B."/>
        </authorList>
    </citation>
    <scope>NUCLEOTIDE SEQUENCE</scope>
    <source>
        <strain evidence="3">BazhouSP</strain>
    </source>
</reference>
<protein>
    <recommendedName>
        <fullName evidence="5">Secreted protein</fullName>
    </recommendedName>
</protein>
<accession>A0AAD4MST3</accession>
<feature type="compositionally biased region" description="Basic and acidic residues" evidence="1">
    <location>
        <begin position="49"/>
        <end position="85"/>
    </location>
</feature>
<feature type="signal peptide" evidence="2">
    <location>
        <begin position="1"/>
        <end position="27"/>
    </location>
</feature>